<dbReference type="Pfam" id="PF24320">
    <property type="entry name" value="DUF7492"/>
    <property type="match status" value="1"/>
</dbReference>
<dbReference type="AlphaFoldDB" id="A0A4S2MVK9"/>
<evidence type="ECO:0000313" key="2">
    <source>
        <dbReference type="EMBL" id="TGZ80652.1"/>
    </source>
</evidence>
<accession>A0A4S2MVK9</accession>
<dbReference type="OrthoDB" id="64281at2759"/>
<reference evidence="2 3" key="1">
    <citation type="submission" date="2019-04" db="EMBL/GenBank/DDBJ databases">
        <title>Comparative genomics and transcriptomics to analyze fruiting body development in filamentous ascomycetes.</title>
        <authorList>
            <consortium name="DOE Joint Genome Institute"/>
            <person name="Lutkenhaus R."/>
            <person name="Traeger S."/>
            <person name="Breuer J."/>
            <person name="Kuo A."/>
            <person name="Lipzen A."/>
            <person name="Pangilinan J."/>
            <person name="Dilworth D."/>
            <person name="Sandor L."/>
            <person name="Poggeler S."/>
            <person name="Barry K."/>
            <person name="Grigoriev I.V."/>
            <person name="Nowrousian M."/>
        </authorList>
    </citation>
    <scope>NUCLEOTIDE SEQUENCE [LARGE SCALE GENOMIC DNA]</scope>
    <source>
        <strain evidence="2 3">CBS 389.68</strain>
    </source>
</reference>
<evidence type="ECO:0000259" key="1">
    <source>
        <dbReference type="Pfam" id="PF24320"/>
    </source>
</evidence>
<dbReference type="EMBL" id="ML220123">
    <property type="protein sequence ID" value="TGZ80652.1"/>
    <property type="molecule type" value="Genomic_DNA"/>
</dbReference>
<dbReference type="Proteomes" id="UP000298138">
    <property type="component" value="Unassembled WGS sequence"/>
</dbReference>
<protein>
    <recommendedName>
        <fullName evidence="1">DUF7492 domain-containing protein</fullName>
    </recommendedName>
</protein>
<proteinExistence type="predicted"/>
<dbReference type="InterPro" id="IPR055915">
    <property type="entry name" value="DUF7492"/>
</dbReference>
<keyword evidence="3" id="KW-1185">Reference proteome</keyword>
<feature type="domain" description="DUF7492" evidence="1">
    <location>
        <begin position="13"/>
        <end position="190"/>
    </location>
</feature>
<gene>
    <name evidence="2" type="ORF">EX30DRAFT_372000</name>
</gene>
<name>A0A4S2MVK9_9PEZI</name>
<evidence type="ECO:0000313" key="3">
    <source>
        <dbReference type="Proteomes" id="UP000298138"/>
    </source>
</evidence>
<dbReference type="InParanoid" id="A0A4S2MVK9"/>
<sequence length="245" mass="27394">MPVCNHPDYGHYRDDEAKTQYPMFKASPGDWLWVKWKDNGHITKDPFDKSITGEGERAGKNPPYDQGKVWIYGSEKMDNVTYKDVASVSLKTVRSGSWKDGELLAESPYDDGLCAEENETLTFLERCKLGGGGPCKVAVQIPPSVKGTKYTLIYVWDYSGKLGRPAVMVHWFTSCLDIEILPGKKPTSTEKPPKITPARLVTQDEHLAHLQKGAKPSEAELVCKKKKLVKRSSIPGFSPSAKFRF</sequence>
<organism evidence="2 3">
    <name type="scientific">Ascodesmis nigricans</name>
    <dbReference type="NCBI Taxonomy" id="341454"/>
    <lineage>
        <taxon>Eukaryota</taxon>
        <taxon>Fungi</taxon>
        <taxon>Dikarya</taxon>
        <taxon>Ascomycota</taxon>
        <taxon>Pezizomycotina</taxon>
        <taxon>Pezizomycetes</taxon>
        <taxon>Pezizales</taxon>
        <taxon>Ascodesmidaceae</taxon>
        <taxon>Ascodesmis</taxon>
    </lineage>
</organism>